<accession>A0A246WKE1</accession>
<dbReference type="Proteomes" id="UP000197596">
    <property type="component" value="Unassembled WGS sequence"/>
</dbReference>
<dbReference type="Pfam" id="PF05954">
    <property type="entry name" value="Phage_GPD"/>
    <property type="match status" value="1"/>
</dbReference>
<dbReference type="InterPro" id="IPR017847">
    <property type="entry name" value="T6SS_RhsGE_Vgr_subset"/>
</dbReference>
<name>A0A246WKE1_9BURK</name>
<dbReference type="NCBIfam" id="TIGR03361">
    <property type="entry name" value="VI_Rhs_Vgr"/>
    <property type="match status" value="1"/>
</dbReference>
<dbReference type="Gene3D" id="3.55.50.10">
    <property type="entry name" value="Baseplate protein-like domains"/>
    <property type="match status" value="1"/>
</dbReference>
<dbReference type="SUPFAM" id="SSF69255">
    <property type="entry name" value="gp5 N-terminal domain-like"/>
    <property type="match status" value="1"/>
</dbReference>
<dbReference type="Gene3D" id="2.30.110.50">
    <property type="match status" value="1"/>
</dbReference>
<keyword evidence="1" id="KW-1133">Transmembrane helix</keyword>
<organism evidence="2 3">
    <name type="scientific">Herbaspirillum robiniae</name>
    <dbReference type="NCBI Taxonomy" id="2014887"/>
    <lineage>
        <taxon>Bacteria</taxon>
        <taxon>Pseudomonadati</taxon>
        <taxon>Pseudomonadota</taxon>
        <taxon>Betaproteobacteria</taxon>
        <taxon>Burkholderiales</taxon>
        <taxon>Oxalobacteraceae</taxon>
        <taxon>Herbaspirillum</taxon>
    </lineage>
</organism>
<proteinExistence type="predicted"/>
<dbReference type="InterPro" id="IPR006533">
    <property type="entry name" value="T6SS_Vgr_RhsGE"/>
</dbReference>
<dbReference type="AlphaFoldDB" id="A0A246WKE1"/>
<keyword evidence="1" id="KW-0812">Transmembrane</keyword>
<evidence type="ECO:0000313" key="3">
    <source>
        <dbReference type="Proteomes" id="UP000197596"/>
    </source>
</evidence>
<evidence type="ECO:0000256" key="1">
    <source>
        <dbReference type="SAM" id="Phobius"/>
    </source>
</evidence>
<evidence type="ECO:0000313" key="2">
    <source>
        <dbReference type="EMBL" id="OWY26794.1"/>
    </source>
</evidence>
<dbReference type="Gene3D" id="2.40.50.230">
    <property type="entry name" value="Gp5 N-terminal domain"/>
    <property type="match status" value="1"/>
</dbReference>
<reference evidence="2 3" key="1">
    <citation type="submission" date="2017-06" db="EMBL/GenBank/DDBJ databases">
        <title>Herbaspirillum phytohormonus sp. nov., isolated from the root nodule of Robinia pseudoacacia in lead-zinc mine.</title>
        <authorList>
            <person name="Fan M."/>
            <person name="Lin Y."/>
        </authorList>
    </citation>
    <scope>NUCLEOTIDE SEQUENCE [LARGE SCALE GENOMIC DNA]</scope>
    <source>
        <strain evidence="2 3">HZ10</strain>
    </source>
</reference>
<dbReference type="SUPFAM" id="SSF69279">
    <property type="entry name" value="Phage tail proteins"/>
    <property type="match status" value="2"/>
</dbReference>
<dbReference type="NCBIfam" id="TIGR01646">
    <property type="entry name" value="vgr_GE"/>
    <property type="match status" value="1"/>
</dbReference>
<dbReference type="InterPro" id="IPR037026">
    <property type="entry name" value="Vgr_OB-fold_dom_sf"/>
</dbReference>
<dbReference type="EMBL" id="NJGU01000015">
    <property type="protein sequence ID" value="OWY26794.1"/>
    <property type="molecule type" value="Genomic_DNA"/>
</dbReference>
<dbReference type="SUPFAM" id="SSF69349">
    <property type="entry name" value="Phage fibre proteins"/>
    <property type="match status" value="1"/>
</dbReference>
<feature type="transmembrane region" description="Helical" evidence="1">
    <location>
        <begin position="653"/>
        <end position="675"/>
    </location>
</feature>
<comment type="caution">
    <text evidence="2">The sequence shown here is derived from an EMBL/GenBank/DDBJ whole genome shotgun (WGS) entry which is preliminary data.</text>
</comment>
<keyword evidence="1" id="KW-0472">Membrane</keyword>
<protein>
    <submittedName>
        <fullName evidence="2">Uncharacterized protein</fullName>
    </submittedName>
</protein>
<dbReference type="Gene3D" id="4.10.220.110">
    <property type="match status" value="1"/>
</dbReference>
<sequence>MSSLSSRLDANKRFDFQSEAFPGGGTAAKFDVIELTGREEISRGFSFEITLVSDDGDVDAKAMLDNIARLNIYTPSDRTKGKPYVGRVELFEQLNSVNNLHFYRAVLAPRISVLSRYRVSEVYVGMKLSAIFDAVIKEENRLTATDYQIALTEDCDRELPFVCQYQESHLDFLSRRMEREGIYHFVTYDGNGRDKWMIVDDVVKLPAAVSSVRYVQDGGSDQTAGDVVLSFICHNRPLSHRVLLQDYNPLDAKLGTLSSEAEIDANGIGDIMLYGEHFADAKEGAFYAGRRAEELRWQGEVFEGSGASVALRCGHFMQLSGHPKASFNAEFLITRVVHEGSQAATLLAGVQNSPYNTVISTFYRNTFSAIRRKERSDPKKSIQFRPQRITPRPAVAGSFSATVEGESADSQYAQIDASGQYRIRLHFGRAKRNAGKASAPVRLSVPYATGAAMGMHFPLLAGAEVLLSFVDGDLDRPYIVNAVANSENTNLVNLANKQLNRIVTPANNSITLDDTRGKEVIKLSSPTDDAITVGGGTGFFSASSSNAVSVGATNKISVGPSTSISASTDTSISASLATKISLGMSLSYSLSQDIKWNSKYSKSLSIDDGDSVSFKDDGKVKSTNSYVISAGQSVDMQARTLAIEAAKSTLGRGIATVAAVNFVLGGTMAGVLGALGEQRSKKNTYAKDTPVNYGTMIGQMTGTAVTTGVGIAVMHKLFQKVAEQYKTLSYASNIKVDGSGIRETYEGTRSFTEVKGSNEGLSFLAMPVAQWMVLNPVVDAPPTYPPLASPVAESNTSSFKLSNAGAATLFTGTKVDVTTAAINLKANSLKFASTTGQAKVEVADAAFTTTIGTASVKMSSQKLKAEITGGGILAINNQGAGMKMGNAAVAVAASGVKLSMGGAALSLKPVSVTLDGSLLKLG</sequence>
<gene>
    <name evidence="2" type="ORF">CEJ42_21895</name>
</gene>